<dbReference type="Gramene" id="OQU79182">
    <property type="protein sequence ID" value="OQU79182"/>
    <property type="gene ID" value="SORBI_3008G106500"/>
</dbReference>
<evidence type="ECO:0000313" key="3">
    <source>
        <dbReference type="Proteomes" id="UP000000768"/>
    </source>
</evidence>
<evidence type="ECO:0000313" key="2">
    <source>
        <dbReference type="EMBL" id="OQU79182.1"/>
    </source>
</evidence>
<name>A0A1Z5R5Y9_SORBI</name>
<accession>A0A1Z5R5Y9</accession>
<dbReference type="Proteomes" id="UP000000768">
    <property type="component" value="Chromosome 8"/>
</dbReference>
<dbReference type="EMBL" id="CM000767">
    <property type="protein sequence ID" value="OQU79182.1"/>
    <property type="molecule type" value="Genomic_DNA"/>
</dbReference>
<keyword evidence="3" id="KW-1185">Reference proteome</keyword>
<dbReference type="PANTHER" id="PTHR33165">
    <property type="entry name" value="F-BOX DOMAIN CONTAINING PROTEIN-LIKE-RELATED"/>
    <property type="match status" value="1"/>
</dbReference>
<reference evidence="2 3" key="1">
    <citation type="journal article" date="2009" name="Nature">
        <title>The Sorghum bicolor genome and the diversification of grasses.</title>
        <authorList>
            <person name="Paterson A.H."/>
            <person name="Bowers J.E."/>
            <person name="Bruggmann R."/>
            <person name="Dubchak I."/>
            <person name="Grimwood J."/>
            <person name="Gundlach H."/>
            <person name="Haberer G."/>
            <person name="Hellsten U."/>
            <person name="Mitros T."/>
            <person name="Poliakov A."/>
            <person name="Schmutz J."/>
            <person name="Spannagl M."/>
            <person name="Tang H."/>
            <person name="Wang X."/>
            <person name="Wicker T."/>
            <person name="Bharti A.K."/>
            <person name="Chapman J."/>
            <person name="Feltus F.A."/>
            <person name="Gowik U."/>
            <person name="Grigoriev I.V."/>
            <person name="Lyons E."/>
            <person name="Maher C.A."/>
            <person name="Martis M."/>
            <person name="Narechania A."/>
            <person name="Otillar R.P."/>
            <person name="Penning B.W."/>
            <person name="Salamov A.A."/>
            <person name="Wang Y."/>
            <person name="Zhang L."/>
            <person name="Carpita N.C."/>
            <person name="Freeling M."/>
            <person name="Gingle A.R."/>
            <person name="Hash C.T."/>
            <person name="Keller B."/>
            <person name="Klein P."/>
            <person name="Kresovich S."/>
            <person name="McCann M.C."/>
            <person name="Ming R."/>
            <person name="Peterson D.G."/>
            <person name="Mehboob-ur-Rahman"/>
            <person name="Ware D."/>
            <person name="Westhoff P."/>
            <person name="Mayer K.F."/>
            <person name="Messing J."/>
            <person name="Rokhsar D.S."/>
        </authorList>
    </citation>
    <scope>NUCLEOTIDE SEQUENCE [LARGE SCALE GENOMIC DNA]</scope>
    <source>
        <strain evidence="3">cv. BTx623</strain>
    </source>
</reference>
<dbReference type="InParanoid" id="A0A1Z5R5Y9"/>
<sequence>MLSPGYKLRTDGVAERFVNVRTGTILRIRLPTPEDYTHHGNTEGLLILVDDITDSVCLLNPLTMAFTDLPSFTSIHHFNIKAAGVLVDVNEQGHARSSEPPNVVLSLSSQTRTLLVYARPKDVVWRVVDTSCTDELEGKLPTIKCGLSVWGRFYIPTRGGDVLRVVLEPWPHLTFVVKQTGSSVCSGLSETSYHVSTGDDRKDGMLLVRKKIGIQQTCDTWDVDLQNRRLIRISALSDMTVMLPSITLRSSTFPSIIQNGVCSKDYMQRLLCGNLI</sequence>
<organism evidence="2 3">
    <name type="scientific">Sorghum bicolor</name>
    <name type="common">Sorghum</name>
    <name type="synonym">Sorghum vulgare</name>
    <dbReference type="NCBI Taxonomy" id="4558"/>
    <lineage>
        <taxon>Eukaryota</taxon>
        <taxon>Viridiplantae</taxon>
        <taxon>Streptophyta</taxon>
        <taxon>Embryophyta</taxon>
        <taxon>Tracheophyta</taxon>
        <taxon>Spermatophyta</taxon>
        <taxon>Magnoliopsida</taxon>
        <taxon>Liliopsida</taxon>
        <taxon>Poales</taxon>
        <taxon>Poaceae</taxon>
        <taxon>PACMAD clade</taxon>
        <taxon>Panicoideae</taxon>
        <taxon>Andropogonodae</taxon>
        <taxon>Andropogoneae</taxon>
        <taxon>Sorghinae</taxon>
        <taxon>Sorghum</taxon>
    </lineage>
</organism>
<gene>
    <name evidence="2" type="ORF">SORBI_3008G106500</name>
</gene>
<dbReference type="AlphaFoldDB" id="A0A1Z5R5Y9"/>
<evidence type="ECO:0000259" key="1">
    <source>
        <dbReference type="Pfam" id="PF03478"/>
    </source>
</evidence>
<proteinExistence type="predicted"/>
<dbReference type="InterPro" id="IPR005174">
    <property type="entry name" value="KIB1-4_b-propeller"/>
</dbReference>
<protein>
    <recommendedName>
        <fullName evidence="1">KIB1-4 beta-propeller domain-containing protein</fullName>
    </recommendedName>
</protein>
<dbReference type="PANTHER" id="PTHR33165:SF54">
    <property type="entry name" value="DUF1618 DOMAIN-CONTAINING PROTEIN"/>
    <property type="match status" value="1"/>
</dbReference>
<dbReference type="Pfam" id="PF03478">
    <property type="entry name" value="Beta-prop_KIB1-4"/>
    <property type="match status" value="1"/>
</dbReference>
<feature type="domain" description="KIB1-4 beta-propeller" evidence="1">
    <location>
        <begin position="18"/>
        <end position="265"/>
    </location>
</feature>
<reference evidence="3" key="2">
    <citation type="journal article" date="2018" name="Plant J.">
        <title>The Sorghum bicolor reference genome: improved assembly, gene annotations, a transcriptome atlas, and signatures of genome organization.</title>
        <authorList>
            <person name="McCormick R.F."/>
            <person name="Truong S.K."/>
            <person name="Sreedasyam A."/>
            <person name="Jenkins J."/>
            <person name="Shu S."/>
            <person name="Sims D."/>
            <person name="Kennedy M."/>
            <person name="Amirebrahimi M."/>
            <person name="Weers B.D."/>
            <person name="McKinley B."/>
            <person name="Mattison A."/>
            <person name="Morishige D.T."/>
            <person name="Grimwood J."/>
            <person name="Schmutz J."/>
            <person name="Mullet J.E."/>
        </authorList>
    </citation>
    <scope>NUCLEOTIDE SEQUENCE [LARGE SCALE GENOMIC DNA]</scope>
    <source>
        <strain evidence="3">cv. BTx623</strain>
    </source>
</reference>